<reference evidence="2" key="1">
    <citation type="submission" date="2020-09" db="EMBL/GenBank/DDBJ databases">
        <title>Genome-Enabled Discovery of Anthraquinone Biosynthesis in Senna tora.</title>
        <authorList>
            <person name="Kang S.-H."/>
            <person name="Pandey R.P."/>
            <person name="Lee C.-M."/>
            <person name="Sim J.-S."/>
            <person name="Jeong J.-T."/>
            <person name="Choi B.-S."/>
            <person name="Jung M."/>
            <person name="Ginzburg D."/>
            <person name="Zhao K."/>
            <person name="Won S.Y."/>
            <person name="Oh T.-J."/>
            <person name="Yu Y."/>
            <person name="Kim N.-H."/>
            <person name="Lee O.R."/>
            <person name="Lee T.-H."/>
            <person name="Bashyal P."/>
            <person name="Kim T.-S."/>
            <person name="Lee W.-H."/>
            <person name="Kawkins C."/>
            <person name="Kim C.-K."/>
            <person name="Kim J.S."/>
            <person name="Ahn B.O."/>
            <person name="Rhee S.Y."/>
            <person name="Sohng J.K."/>
        </authorList>
    </citation>
    <scope>NUCLEOTIDE SEQUENCE</scope>
    <source>
        <tissue evidence="2">Leaf</tissue>
    </source>
</reference>
<comment type="caution">
    <text evidence="2">The sequence shown here is derived from an EMBL/GenBank/DDBJ whole genome shotgun (WGS) entry which is preliminary data.</text>
</comment>
<keyword evidence="1" id="KW-0611">Plant defense</keyword>
<evidence type="ECO:0000313" key="3">
    <source>
        <dbReference type="Proteomes" id="UP000634136"/>
    </source>
</evidence>
<name>A0A834X5K8_9FABA</name>
<dbReference type="PANTHER" id="PTHR36766:SF42">
    <property type="entry name" value="NB-ARC DOMAIN DISEASE RESISTANCE PROTEIN"/>
    <property type="match status" value="1"/>
</dbReference>
<dbReference type="SUPFAM" id="SSF52540">
    <property type="entry name" value="P-loop containing nucleoside triphosphate hydrolases"/>
    <property type="match status" value="1"/>
</dbReference>
<protein>
    <submittedName>
        <fullName evidence="2">Putative disease resistance protein RGA1</fullName>
    </submittedName>
</protein>
<keyword evidence="3" id="KW-1185">Reference proteome</keyword>
<dbReference type="AlphaFoldDB" id="A0A834X5K8"/>
<dbReference type="EMBL" id="JAAIUW010000003">
    <property type="protein sequence ID" value="KAF7838672.1"/>
    <property type="molecule type" value="Genomic_DNA"/>
</dbReference>
<gene>
    <name evidence="2" type="ORF">G2W53_007154</name>
</gene>
<dbReference type="InterPro" id="IPR027417">
    <property type="entry name" value="P-loop_NTPase"/>
</dbReference>
<dbReference type="Proteomes" id="UP000634136">
    <property type="component" value="Unassembled WGS sequence"/>
</dbReference>
<evidence type="ECO:0000313" key="2">
    <source>
        <dbReference type="EMBL" id="KAF7838672.1"/>
    </source>
</evidence>
<organism evidence="2 3">
    <name type="scientific">Senna tora</name>
    <dbReference type="NCBI Taxonomy" id="362788"/>
    <lineage>
        <taxon>Eukaryota</taxon>
        <taxon>Viridiplantae</taxon>
        <taxon>Streptophyta</taxon>
        <taxon>Embryophyta</taxon>
        <taxon>Tracheophyta</taxon>
        <taxon>Spermatophyta</taxon>
        <taxon>Magnoliopsida</taxon>
        <taxon>eudicotyledons</taxon>
        <taxon>Gunneridae</taxon>
        <taxon>Pentapetalae</taxon>
        <taxon>rosids</taxon>
        <taxon>fabids</taxon>
        <taxon>Fabales</taxon>
        <taxon>Fabaceae</taxon>
        <taxon>Caesalpinioideae</taxon>
        <taxon>Cassia clade</taxon>
        <taxon>Senna</taxon>
    </lineage>
</organism>
<evidence type="ECO:0000256" key="1">
    <source>
        <dbReference type="ARBA" id="ARBA00022821"/>
    </source>
</evidence>
<sequence length="223" mass="25443">MIQAVIVDAEQKEITDESINIWLQCNNLKMQLTFSMIFLKTIPYNLHFHSTTLDLQTKYIVVAPYPLLNQTTCGFVTYSIVMIRERPIQVLEWRQTGFAIDQSQIYGRDNGDKDKIVELLLGLGQDHDGLFVYPIVGLGGLGKTTLAQLVFNDPRMHDLVHDLAQSVTGTECYVMKDEDVTNLPRSNILYRFALRLEIRGMECVEYIDDDESYDGVESIEVLA</sequence>
<dbReference type="GO" id="GO:0006952">
    <property type="term" value="P:defense response"/>
    <property type="evidence" value="ECO:0007669"/>
    <property type="project" value="UniProtKB-KW"/>
</dbReference>
<proteinExistence type="predicted"/>
<dbReference type="OrthoDB" id="5279713at2759"/>
<dbReference type="Gene3D" id="3.40.50.300">
    <property type="entry name" value="P-loop containing nucleotide triphosphate hydrolases"/>
    <property type="match status" value="1"/>
</dbReference>
<dbReference type="PANTHER" id="PTHR36766">
    <property type="entry name" value="PLANT BROAD-SPECTRUM MILDEW RESISTANCE PROTEIN RPW8"/>
    <property type="match status" value="1"/>
</dbReference>
<accession>A0A834X5K8</accession>